<name>A0A381C786_9ENTR</name>
<organism evidence="2 3">
    <name type="scientific">Buttiauxella agrestis</name>
    <dbReference type="NCBI Taxonomy" id="82977"/>
    <lineage>
        <taxon>Bacteria</taxon>
        <taxon>Pseudomonadati</taxon>
        <taxon>Pseudomonadota</taxon>
        <taxon>Gammaproteobacteria</taxon>
        <taxon>Enterobacterales</taxon>
        <taxon>Enterobacteriaceae</taxon>
        <taxon>Buttiauxella</taxon>
    </lineage>
</organism>
<evidence type="ECO:0000313" key="2">
    <source>
        <dbReference type="EMBL" id="SUW63209.1"/>
    </source>
</evidence>
<evidence type="ECO:0000256" key="1">
    <source>
        <dbReference type="SAM" id="SignalP"/>
    </source>
</evidence>
<proteinExistence type="predicted"/>
<dbReference type="AlphaFoldDB" id="A0A381C786"/>
<gene>
    <name evidence="2" type="ORF">NCTC12119_01692</name>
</gene>
<dbReference type="Proteomes" id="UP000255528">
    <property type="component" value="Unassembled WGS sequence"/>
</dbReference>
<feature type="chain" id="PRO_5016657178" evidence="1">
    <location>
        <begin position="26"/>
        <end position="172"/>
    </location>
</feature>
<dbReference type="RefSeq" id="WP_115627988.1">
    <property type="nucleotide sequence ID" value="NZ_UIGI01000001.1"/>
</dbReference>
<sequence>MKKHQTLFIPVLLLSGIFNSNAVKAENNITQNYVSSWKAVSKGESVTSLQSSNLGSDVVKSCKTVAPKQFRGEILRHWSHMTGTKVTETAFLSEDLQLFDRLAAISCLEGADYERKGNSDQLVKALSAQLLDMEAKDDSDAYAQIKTMEFQTGIMTARYGISIEKNSLKRGN</sequence>
<dbReference type="EMBL" id="UIGI01000001">
    <property type="protein sequence ID" value="SUW63209.1"/>
    <property type="molecule type" value="Genomic_DNA"/>
</dbReference>
<evidence type="ECO:0000313" key="3">
    <source>
        <dbReference type="Proteomes" id="UP000255528"/>
    </source>
</evidence>
<reference evidence="2 3" key="1">
    <citation type="submission" date="2018-06" db="EMBL/GenBank/DDBJ databases">
        <authorList>
            <consortium name="Pathogen Informatics"/>
            <person name="Doyle S."/>
        </authorList>
    </citation>
    <scope>NUCLEOTIDE SEQUENCE [LARGE SCALE GENOMIC DNA]</scope>
    <source>
        <strain evidence="2 3">NCTC12119</strain>
    </source>
</reference>
<feature type="signal peptide" evidence="1">
    <location>
        <begin position="1"/>
        <end position="25"/>
    </location>
</feature>
<protein>
    <submittedName>
        <fullName evidence="2">Uncharacterized protein</fullName>
    </submittedName>
</protein>
<accession>A0A381C786</accession>
<keyword evidence="1" id="KW-0732">Signal</keyword>